<keyword evidence="1" id="KW-1133">Transmembrane helix</keyword>
<dbReference type="STRING" id="1608583.BN1356_02331"/>
<feature type="transmembrane region" description="Helical" evidence="1">
    <location>
        <begin position="30"/>
        <end position="48"/>
    </location>
</feature>
<name>A0A0E4CTP3_9STRE</name>
<reference evidence="3" key="1">
    <citation type="submission" date="2015-03" db="EMBL/GenBank/DDBJ databases">
        <authorList>
            <person name="Urmite Genomes"/>
        </authorList>
    </citation>
    <scope>NUCLEOTIDE SEQUENCE [LARGE SCALE GENOMIC DNA]</scope>
    <source>
        <strain evidence="3">FF10</strain>
    </source>
</reference>
<keyword evidence="1" id="KW-0472">Membrane</keyword>
<keyword evidence="3" id="KW-1185">Reference proteome</keyword>
<feature type="transmembrane region" description="Helical" evidence="1">
    <location>
        <begin position="7"/>
        <end position="24"/>
    </location>
</feature>
<sequence>MLDIKKYWGYLLQLFGGIVLAAFYAGQGRWIFSFVWGVFGLVALASWVNQYQKDKDR</sequence>
<evidence type="ECO:0000313" key="3">
    <source>
        <dbReference type="Proteomes" id="UP000198604"/>
    </source>
</evidence>
<gene>
    <name evidence="2" type="ORF">BN1356_02331</name>
</gene>
<dbReference type="AlphaFoldDB" id="A0A0E4CTP3"/>
<organism evidence="2 3">
    <name type="scientific">Streptococcus varani</name>
    <dbReference type="NCBI Taxonomy" id="1608583"/>
    <lineage>
        <taxon>Bacteria</taxon>
        <taxon>Bacillati</taxon>
        <taxon>Bacillota</taxon>
        <taxon>Bacilli</taxon>
        <taxon>Lactobacillales</taxon>
        <taxon>Streptococcaceae</taxon>
        <taxon>Streptococcus</taxon>
    </lineage>
</organism>
<evidence type="ECO:0000256" key="1">
    <source>
        <dbReference type="SAM" id="Phobius"/>
    </source>
</evidence>
<dbReference type="Proteomes" id="UP000198604">
    <property type="component" value="Unassembled WGS sequence"/>
</dbReference>
<keyword evidence="1" id="KW-0812">Transmembrane</keyword>
<dbReference type="RefSeq" id="WP_176694278.1">
    <property type="nucleotide sequence ID" value="NZ_CTEN01000006.1"/>
</dbReference>
<accession>A0A0E4CTP3</accession>
<proteinExistence type="predicted"/>
<evidence type="ECO:0000313" key="2">
    <source>
        <dbReference type="EMBL" id="CQR25986.1"/>
    </source>
</evidence>
<dbReference type="EMBL" id="CTEN01000006">
    <property type="protein sequence ID" value="CQR25986.1"/>
    <property type="molecule type" value="Genomic_DNA"/>
</dbReference>
<protein>
    <submittedName>
        <fullName evidence="2">Uncharacterized protein</fullName>
    </submittedName>
</protein>